<dbReference type="AlphaFoldDB" id="A0A812JNZ3"/>
<accession>A0A812JNZ3</accession>
<organism evidence="2 3">
    <name type="scientific">Symbiodinium pilosum</name>
    <name type="common">Dinoflagellate</name>
    <dbReference type="NCBI Taxonomy" id="2952"/>
    <lineage>
        <taxon>Eukaryota</taxon>
        <taxon>Sar</taxon>
        <taxon>Alveolata</taxon>
        <taxon>Dinophyceae</taxon>
        <taxon>Suessiales</taxon>
        <taxon>Symbiodiniaceae</taxon>
        <taxon>Symbiodinium</taxon>
    </lineage>
</organism>
<proteinExistence type="predicted"/>
<dbReference type="PROSITE" id="PS51257">
    <property type="entry name" value="PROKAR_LIPOPROTEIN"/>
    <property type="match status" value="1"/>
</dbReference>
<evidence type="ECO:0000313" key="3">
    <source>
        <dbReference type="Proteomes" id="UP000649617"/>
    </source>
</evidence>
<protein>
    <submittedName>
        <fullName evidence="2">Uncharacterized protein</fullName>
    </submittedName>
</protein>
<reference evidence="2" key="1">
    <citation type="submission" date="2021-02" db="EMBL/GenBank/DDBJ databases">
        <authorList>
            <person name="Dougan E. K."/>
            <person name="Rhodes N."/>
            <person name="Thang M."/>
            <person name="Chan C."/>
        </authorList>
    </citation>
    <scope>NUCLEOTIDE SEQUENCE</scope>
</reference>
<keyword evidence="1" id="KW-1133">Transmembrane helix</keyword>
<comment type="caution">
    <text evidence="2">The sequence shown here is derived from an EMBL/GenBank/DDBJ whole genome shotgun (WGS) entry which is preliminary data.</text>
</comment>
<sequence length="275" mass="30617">MKDPERRKRIHFMPLKTTLILLLSSGCWFALAIGWMLVLTSALLPFVFYLGRFGLRMGIIADLQEIPEPSPTSLDNSPYAGEEGDDYLERIVTARSRLSGYALLAWSLRNLADWGIVPLACMLSVRVCLPLWKAGLHLRWNRFVTAVVLDFIVFWFIGAVWAPVQIVLGFTADDNLLPVVMFLVWSAVALAFYSPMCPLALLGKGPVHFHASLTRTVVVGTTYTPDLVEVVLKSEGSLFPVSCTLDSCFCFHLFSHKGTLILPANGRSSRMFAFS</sequence>
<gene>
    <name evidence="2" type="ORF">SPIL2461_LOCUS2283</name>
</gene>
<name>A0A812JNZ3_SYMPI</name>
<feature type="transmembrane region" description="Helical" evidence="1">
    <location>
        <begin position="144"/>
        <end position="164"/>
    </location>
</feature>
<dbReference type="EMBL" id="CAJNIZ010002453">
    <property type="protein sequence ID" value="CAE7210759.1"/>
    <property type="molecule type" value="Genomic_DNA"/>
</dbReference>
<evidence type="ECO:0000313" key="2">
    <source>
        <dbReference type="EMBL" id="CAE7210759.1"/>
    </source>
</evidence>
<dbReference type="Proteomes" id="UP000649617">
    <property type="component" value="Unassembled WGS sequence"/>
</dbReference>
<keyword evidence="1" id="KW-0812">Transmembrane</keyword>
<keyword evidence="1" id="KW-0472">Membrane</keyword>
<evidence type="ECO:0000256" key="1">
    <source>
        <dbReference type="SAM" id="Phobius"/>
    </source>
</evidence>
<feature type="transmembrane region" description="Helical" evidence="1">
    <location>
        <begin position="176"/>
        <end position="194"/>
    </location>
</feature>
<feature type="transmembrane region" description="Helical" evidence="1">
    <location>
        <begin position="20"/>
        <end position="48"/>
    </location>
</feature>
<feature type="transmembrane region" description="Helical" evidence="1">
    <location>
        <begin position="114"/>
        <end position="132"/>
    </location>
</feature>
<keyword evidence="3" id="KW-1185">Reference proteome</keyword>
<dbReference type="OrthoDB" id="421740at2759"/>